<evidence type="ECO:0000256" key="4">
    <source>
        <dbReference type="ARBA" id="ARBA00023125"/>
    </source>
</evidence>
<keyword evidence="3" id="KW-0805">Transcription regulation</keyword>
<dbReference type="InterPro" id="IPR036388">
    <property type="entry name" value="WH-like_DNA-bd_sf"/>
</dbReference>
<dbReference type="InterPro" id="IPR000847">
    <property type="entry name" value="LysR_HTH_N"/>
</dbReference>
<accession>A0A371BB28</accession>
<protein>
    <submittedName>
        <fullName evidence="7">LysR family transcriptional regulator</fullName>
    </submittedName>
</protein>
<evidence type="ECO:0000256" key="5">
    <source>
        <dbReference type="ARBA" id="ARBA00023163"/>
    </source>
</evidence>
<dbReference type="GO" id="GO:0003677">
    <property type="term" value="F:DNA binding"/>
    <property type="evidence" value="ECO:0007669"/>
    <property type="project" value="UniProtKB-KW"/>
</dbReference>
<dbReference type="GO" id="GO:0003700">
    <property type="term" value="F:DNA-binding transcription factor activity"/>
    <property type="evidence" value="ECO:0007669"/>
    <property type="project" value="InterPro"/>
</dbReference>
<evidence type="ECO:0000259" key="6">
    <source>
        <dbReference type="PROSITE" id="PS50931"/>
    </source>
</evidence>
<dbReference type="SUPFAM" id="SSF53850">
    <property type="entry name" value="Periplasmic binding protein-like II"/>
    <property type="match status" value="1"/>
</dbReference>
<dbReference type="InterPro" id="IPR058163">
    <property type="entry name" value="LysR-type_TF_proteobact-type"/>
</dbReference>
<dbReference type="SUPFAM" id="SSF46785">
    <property type="entry name" value="Winged helix' DNA-binding domain"/>
    <property type="match status" value="1"/>
</dbReference>
<dbReference type="Proteomes" id="UP000263993">
    <property type="component" value="Unassembled WGS sequence"/>
</dbReference>
<organism evidence="7 8">
    <name type="scientific">Undibacter mobilis</name>
    <dbReference type="NCBI Taxonomy" id="2292256"/>
    <lineage>
        <taxon>Bacteria</taxon>
        <taxon>Pseudomonadati</taxon>
        <taxon>Pseudomonadota</taxon>
        <taxon>Alphaproteobacteria</taxon>
        <taxon>Hyphomicrobiales</taxon>
        <taxon>Nitrobacteraceae</taxon>
        <taxon>Undibacter</taxon>
    </lineage>
</organism>
<dbReference type="PANTHER" id="PTHR30537:SF5">
    <property type="entry name" value="HTH-TYPE TRANSCRIPTIONAL ACTIVATOR TTDR-RELATED"/>
    <property type="match status" value="1"/>
</dbReference>
<dbReference type="EMBL" id="QRGO01000001">
    <property type="protein sequence ID" value="RDV04809.1"/>
    <property type="molecule type" value="Genomic_DNA"/>
</dbReference>
<sequence length="302" mass="33029">MKIDLTDLDAFLTVARAKGFRDAARTSGGSASGLSEAVRRLETQLGVRLLNRTTRSVSPTEAGERLLERLGPALSEVEASIDVVNGFRDRPAGTLKLNVPVSAARLILPSIVPPFLAAYPDIRLDVTAEESFVDVLAAGCDAGIRYGERLEQDMIAVPIGPRHQRFALGASKAYLDKRGRPQHPRDLLQHNCLQGRFPSGATMSWEFERDGEVVKVDVTGPLIVSIGSATDLMVDAAIAGTGIVPLFEDWLRPHFDNGTLEPVLEAWWQRFPGPFLYYPGRRLLPAPLRAFVDFIKTSAVET</sequence>
<keyword evidence="5" id="KW-0804">Transcription</keyword>
<evidence type="ECO:0000313" key="8">
    <source>
        <dbReference type="Proteomes" id="UP000263993"/>
    </source>
</evidence>
<evidence type="ECO:0000256" key="3">
    <source>
        <dbReference type="ARBA" id="ARBA00023015"/>
    </source>
</evidence>
<comment type="function">
    <text evidence="1">NodD regulates the expression of the nodABCFE genes which encode other nodulation proteins. NodD is also a negative regulator of its own expression. Binds flavonoids as inducers.</text>
</comment>
<dbReference type="RefSeq" id="WP_115516835.1">
    <property type="nucleotide sequence ID" value="NZ_QRGO01000001.1"/>
</dbReference>
<dbReference type="Gene3D" id="1.10.10.10">
    <property type="entry name" value="Winged helix-like DNA-binding domain superfamily/Winged helix DNA-binding domain"/>
    <property type="match status" value="1"/>
</dbReference>
<comment type="caution">
    <text evidence="7">The sequence shown here is derived from an EMBL/GenBank/DDBJ whole genome shotgun (WGS) entry which is preliminary data.</text>
</comment>
<name>A0A371BB28_9BRAD</name>
<dbReference type="PROSITE" id="PS50931">
    <property type="entry name" value="HTH_LYSR"/>
    <property type="match status" value="1"/>
</dbReference>
<dbReference type="CDD" id="cd08474">
    <property type="entry name" value="PBP2_CrgA_like_5"/>
    <property type="match status" value="1"/>
</dbReference>
<reference evidence="8" key="1">
    <citation type="submission" date="2018-08" db="EMBL/GenBank/DDBJ databases">
        <authorList>
            <person name="Kim S.-J."/>
            <person name="Jung G.-Y."/>
        </authorList>
    </citation>
    <scope>NUCLEOTIDE SEQUENCE [LARGE SCALE GENOMIC DNA]</scope>
    <source>
        <strain evidence="8">GY_H</strain>
    </source>
</reference>
<feature type="domain" description="HTH lysR-type" evidence="6">
    <location>
        <begin position="3"/>
        <end position="60"/>
    </location>
</feature>
<dbReference type="InterPro" id="IPR005119">
    <property type="entry name" value="LysR_subst-bd"/>
</dbReference>
<dbReference type="PANTHER" id="PTHR30537">
    <property type="entry name" value="HTH-TYPE TRANSCRIPTIONAL REGULATOR"/>
    <property type="match status" value="1"/>
</dbReference>
<dbReference type="FunFam" id="1.10.10.10:FF:000001">
    <property type="entry name" value="LysR family transcriptional regulator"/>
    <property type="match status" value="1"/>
</dbReference>
<evidence type="ECO:0000313" key="7">
    <source>
        <dbReference type="EMBL" id="RDV04809.1"/>
    </source>
</evidence>
<keyword evidence="4" id="KW-0238">DNA-binding</keyword>
<proteinExistence type="inferred from homology"/>
<evidence type="ECO:0000256" key="2">
    <source>
        <dbReference type="ARBA" id="ARBA00009437"/>
    </source>
</evidence>
<dbReference type="OrthoDB" id="9813056at2"/>
<dbReference type="Gene3D" id="3.40.190.290">
    <property type="match status" value="1"/>
</dbReference>
<dbReference type="Pfam" id="PF00126">
    <property type="entry name" value="HTH_1"/>
    <property type="match status" value="1"/>
</dbReference>
<evidence type="ECO:0000256" key="1">
    <source>
        <dbReference type="ARBA" id="ARBA00003502"/>
    </source>
</evidence>
<comment type="similarity">
    <text evidence="2">Belongs to the LysR transcriptional regulatory family.</text>
</comment>
<dbReference type="Pfam" id="PF03466">
    <property type="entry name" value="LysR_substrate"/>
    <property type="match status" value="1"/>
</dbReference>
<gene>
    <name evidence="7" type="ORF">DXH78_09690</name>
</gene>
<dbReference type="AlphaFoldDB" id="A0A371BB28"/>
<keyword evidence="8" id="KW-1185">Reference proteome</keyword>
<dbReference type="InterPro" id="IPR036390">
    <property type="entry name" value="WH_DNA-bd_sf"/>
</dbReference>